<dbReference type="InterPro" id="IPR036865">
    <property type="entry name" value="CRAL-TRIO_dom_sf"/>
</dbReference>
<dbReference type="Proteomes" id="UP000499080">
    <property type="component" value="Unassembled WGS sequence"/>
</dbReference>
<dbReference type="EMBL" id="BGPR01017168">
    <property type="protein sequence ID" value="GBN75320.1"/>
    <property type="molecule type" value="Genomic_DNA"/>
</dbReference>
<dbReference type="PANTHER" id="PTHR10174">
    <property type="entry name" value="ALPHA-TOCOPHEROL TRANSFER PROTEIN-RELATED"/>
    <property type="match status" value="1"/>
</dbReference>
<evidence type="ECO:0000313" key="3">
    <source>
        <dbReference type="Proteomes" id="UP000499080"/>
    </source>
</evidence>
<proteinExistence type="predicted"/>
<dbReference type="PANTHER" id="PTHR10174:SF226">
    <property type="entry name" value="CLAVESIN-1-LIKE PROTEIN"/>
    <property type="match status" value="1"/>
</dbReference>
<evidence type="ECO:0000313" key="2">
    <source>
        <dbReference type="EMBL" id="GBN75320.1"/>
    </source>
</evidence>
<dbReference type="Pfam" id="PF00650">
    <property type="entry name" value="CRAL_TRIO"/>
    <property type="match status" value="1"/>
</dbReference>
<dbReference type="OrthoDB" id="6432908at2759"/>
<keyword evidence="3" id="KW-1185">Reference proteome</keyword>
<organism evidence="2 3">
    <name type="scientific">Araneus ventricosus</name>
    <name type="common">Orbweaver spider</name>
    <name type="synonym">Epeira ventricosa</name>
    <dbReference type="NCBI Taxonomy" id="182803"/>
    <lineage>
        <taxon>Eukaryota</taxon>
        <taxon>Metazoa</taxon>
        <taxon>Ecdysozoa</taxon>
        <taxon>Arthropoda</taxon>
        <taxon>Chelicerata</taxon>
        <taxon>Arachnida</taxon>
        <taxon>Araneae</taxon>
        <taxon>Araneomorphae</taxon>
        <taxon>Entelegynae</taxon>
        <taxon>Araneoidea</taxon>
        <taxon>Araneidae</taxon>
        <taxon>Araneus</taxon>
    </lineage>
</organism>
<dbReference type="CDD" id="cd00170">
    <property type="entry name" value="SEC14"/>
    <property type="match status" value="1"/>
</dbReference>
<protein>
    <recommendedName>
        <fullName evidence="1">CRAL-TRIO domain-containing protein</fullName>
    </recommendedName>
</protein>
<sequence length="173" mass="20337">MQLIKRRCESHGFSDIENHDNIVNEKGEKTSAFKCINWTKYVSHEKTQFFEYSICEVFTENAFPCRVKAVHVVNAPLLFNSVYKIAYPFLSKKIQDRILFHSNKDEWKSLHQSIPADVLPEQYNGKIKNEALINGLENREKLDQKFRNLLVFGCSKTKQRRHSMLKKLIRSSE</sequence>
<dbReference type="GO" id="GO:1902936">
    <property type="term" value="F:phosphatidylinositol bisphosphate binding"/>
    <property type="evidence" value="ECO:0007669"/>
    <property type="project" value="TreeGrafter"/>
</dbReference>
<evidence type="ECO:0000259" key="1">
    <source>
        <dbReference type="PROSITE" id="PS50191"/>
    </source>
</evidence>
<dbReference type="PROSITE" id="PS50191">
    <property type="entry name" value="CRAL_TRIO"/>
    <property type="match status" value="1"/>
</dbReference>
<dbReference type="SUPFAM" id="SSF52087">
    <property type="entry name" value="CRAL/TRIO domain"/>
    <property type="match status" value="1"/>
</dbReference>
<comment type="caution">
    <text evidence="2">The sequence shown here is derived from an EMBL/GenBank/DDBJ whole genome shotgun (WGS) entry which is preliminary data.</text>
</comment>
<reference evidence="2 3" key="1">
    <citation type="journal article" date="2019" name="Sci. Rep.">
        <title>Orb-weaving spider Araneus ventricosus genome elucidates the spidroin gene catalogue.</title>
        <authorList>
            <person name="Kono N."/>
            <person name="Nakamura H."/>
            <person name="Ohtoshi R."/>
            <person name="Moran D.A.P."/>
            <person name="Shinohara A."/>
            <person name="Yoshida Y."/>
            <person name="Fujiwara M."/>
            <person name="Mori M."/>
            <person name="Tomita M."/>
            <person name="Arakawa K."/>
        </authorList>
    </citation>
    <scope>NUCLEOTIDE SEQUENCE [LARGE SCALE GENOMIC DNA]</scope>
</reference>
<dbReference type="AlphaFoldDB" id="A0A4Y2RIS9"/>
<dbReference type="Gene3D" id="3.40.525.10">
    <property type="entry name" value="CRAL-TRIO lipid binding domain"/>
    <property type="match status" value="1"/>
</dbReference>
<dbReference type="GO" id="GO:0016020">
    <property type="term" value="C:membrane"/>
    <property type="evidence" value="ECO:0007669"/>
    <property type="project" value="TreeGrafter"/>
</dbReference>
<accession>A0A4Y2RIS9</accession>
<name>A0A4Y2RIS9_ARAVE</name>
<gene>
    <name evidence="2" type="ORF">AVEN_142941_1</name>
</gene>
<dbReference type="InterPro" id="IPR001251">
    <property type="entry name" value="CRAL-TRIO_dom"/>
</dbReference>
<feature type="domain" description="CRAL-TRIO" evidence="1">
    <location>
        <begin position="1"/>
        <end position="131"/>
    </location>
</feature>